<comment type="caution">
    <text evidence="1">The sequence shown here is derived from an EMBL/GenBank/DDBJ whole genome shotgun (WGS) entry which is preliminary data.</text>
</comment>
<evidence type="ECO:0000313" key="1">
    <source>
        <dbReference type="EMBL" id="MCR0981774.1"/>
    </source>
</evidence>
<gene>
    <name evidence="1" type="ORF">NRP21_06905</name>
</gene>
<dbReference type="EMBL" id="JANJOU010000003">
    <property type="protein sequence ID" value="MCR0981774.1"/>
    <property type="molecule type" value="Genomic_DNA"/>
</dbReference>
<dbReference type="RefSeq" id="WP_257715436.1">
    <property type="nucleotide sequence ID" value="NZ_JANJOU010000003.1"/>
</dbReference>
<proteinExistence type="predicted"/>
<sequence>MADAHLTPAAPKDLAAAISYALRFNDRGKAHTKGLRDDPDYMAQWIAAHLARSLYVVLKKAPEPRPLNPFGQNNPGV</sequence>
<protein>
    <submittedName>
        <fullName evidence="1">Uncharacterized protein</fullName>
    </submittedName>
</protein>
<organism evidence="1 2">
    <name type="scientific">Roseomonas populi</name>
    <dbReference type="NCBI Taxonomy" id="3121582"/>
    <lineage>
        <taxon>Bacteria</taxon>
        <taxon>Pseudomonadati</taxon>
        <taxon>Pseudomonadota</taxon>
        <taxon>Alphaproteobacteria</taxon>
        <taxon>Acetobacterales</taxon>
        <taxon>Roseomonadaceae</taxon>
        <taxon>Roseomonas</taxon>
    </lineage>
</organism>
<dbReference type="Proteomes" id="UP001524642">
    <property type="component" value="Unassembled WGS sequence"/>
</dbReference>
<keyword evidence="2" id="KW-1185">Reference proteome</keyword>
<name>A0ABT1X219_9PROT</name>
<evidence type="ECO:0000313" key="2">
    <source>
        <dbReference type="Proteomes" id="UP001524642"/>
    </source>
</evidence>
<reference evidence="1 2" key="1">
    <citation type="submission" date="2022-06" db="EMBL/GenBank/DDBJ databases">
        <title>Roseomonas CN29.</title>
        <authorList>
            <person name="Cheng Y."/>
            <person name="He X."/>
        </authorList>
    </citation>
    <scope>NUCLEOTIDE SEQUENCE [LARGE SCALE GENOMIC DNA]</scope>
    <source>
        <strain evidence="1 2">CN29</strain>
    </source>
</reference>
<accession>A0ABT1X219</accession>